<keyword evidence="4" id="KW-1133">Transmembrane helix</keyword>
<evidence type="ECO:0000256" key="5">
    <source>
        <dbReference type="ARBA" id="ARBA00023136"/>
    </source>
</evidence>
<dbReference type="Proteomes" id="UP000243469">
    <property type="component" value="Unassembled WGS sequence"/>
</dbReference>
<evidence type="ECO:0000256" key="3">
    <source>
        <dbReference type="ARBA" id="ARBA00022692"/>
    </source>
</evidence>
<dbReference type="GO" id="GO:0017089">
    <property type="term" value="F:glycolipid transfer activity"/>
    <property type="evidence" value="ECO:0007669"/>
    <property type="project" value="TreeGrafter"/>
</dbReference>
<keyword evidence="1" id="KW-1003">Cell membrane</keyword>
<evidence type="ECO:0000256" key="2">
    <source>
        <dbReference type="ARBA" id="ARBA00022519"/>
    </source>
</evidence>
<dbReference type="AlphaFoldDB" id="A0A2G6JKN0"/>
<sequence>MISDMNSKSRVILASVILIPVLLYWGFGQSPQEHIPDNKGLSNTIDYYLEQATIREWSTDGQLAIRLETEKLEHNPQLEVNYLTNPRMTHLGNEKPFYASSDQGIAFDDNSRTDLLGNVAIYSNKGQDDETTLKTEKLSFFPQQNIAQTDQPVTIKSPDSQMKGIGMDINFDDQILNLHSQVEGTHENAK</sequence>
<gene>
    <name evidence="6" type="primary">lptC</name>
    <name evidence="6" type="ORF">CSA60_03710</name>
</gene>
<dbReference type="PANTHER" id="PTHR37481:SF1">
    <property type="entry name" value="LIPOPOLYSACCHARIDE EXPORT SYSTEM PROTEIN LPTC"/>
    <property type="match status" value="1"/>
</dbReference>
<evidence type="ECO:0000313" key="7">
    <source>
        <dbReference type="Proteomes" id="UP000243469"/>
    </source>
</evidence>
<dbReference type="InterPro" id="IPR010664">
    <property type="entry name" value="LipoPS_assembly_LptC-rel"/>
</dbReference>
<reference evidence="6 7" key="1">
    <citation type="submission" date="2017-10" db="EMBL/GenBank/DDBJ databases">
        <title>Novel microbial diversity and functional potential in the marine mammal oral microbiome.</title>
        <authorList>
            <person name="Dudek N.K."/>
            <person name="Sun C.L."/>
            <person name="Burstein D."/>
            <person name="Kantor R.S."/>
            <person name="Aliaga Goltsman D.S."/>
            <person name="Bik E.M."/>
            <person name="Thomas B.C."/>
            <person name="Banfield J.F."/>
            <person name="Relman D.A."/>
        </authorList>
    </citation>
    <scope>NUCLEOTIDE SEQUENCE [LARGE SCALE GENOMIC DNA]</scope>
    <source>
        <strain evidence="6">DOLJORAL78_47_21</strain>
    </source>
</reference>
<keyword evidence="3" id="KW-0812">Transmembrane</keyword>
<dbReference type="Pfam" id="PF06835">
    <property type="entry name" value="LptC"/>
    <property type="match status" value="1"/>
</dbReference>
<evidence type="ECO:0000313" key="6">
    <source>
        <dbReference type="EMBL" id="PIE23996.1"/>
    </source>
</evidence>
<comment type="caution">
    <text evidence="6">The sequence shown here is derived from an EMBL/GenBank/DDBJ whole genome shotgun (WGS) entry which is preliminary data.</text>
</comment>
<dbReference type="InterPro" id="IPR052363">
    <property type="entry name" value="LPS_export_LptC"/>
</dbReference>
<dbReference type="InterPro" id="IPR026265">
    <property type="entry name" value="LptC"/>
</dbReference>
<dbReference type="EMBL" id="PDSH01000018">
    <property type="protein sequence ID" value="PIE23996.1"/>
    <property type="molecule type" value="Genomic_DNA"/>
</dbReference>
<name>A0A2G6JKN0_NEPCE</name>
<dbReference type="GO" id="GO:0030288">
    <property type="term" value="C:outer membrane-bounded periplasmic space"/>
    <property type="evidence" value="ECO:0007669"/>
    <property type="project" value="TreeGrafter"/>
</dbReference>
<dbReference type="PANTHER" id="PTHR37481">
    <property type="entry name" value="LIPOPOLYSACCHARIDE EXPORT SYSTEM PROTEIN LPTC"/>
    <property type="match status" value="1"/>
</dbReference>
<proteinExistence type="predicted"/>
<keyword evidence="5" id="KW-0472">Membrane</keyword>
<dbReference type="GO" id="GO:0015221">
    <property type="term" value="F:lipopolysaccharide transmembrane transporter activity"/>
    <property type="evidence" value="ECO:0007669"/>
    <property type="project" value="InterPro"/>
</dbReference>
<organism evidence="6 7">
    <name type="scientific">Neptuniibacter caesariensis</name>
    <dbReference type="NCBI Taxonomy" id="207954"/>
    <lineage>
        <taxon>Bacteria</taxon>
        <taxon>Pseudomonadati</taxon>
        <taxon>Pseudomonadota</taxon>
        <taxon>Gammaproteobacteria</taxon>
        <taxon>Oceanospirillales</taxon>
        <taxon>Oceanospirillaceae</taxon>
        <taxon>Neptuniibacter</taxon>
    </lineage>
</organism>
<dbReference type="Gene3D" id="2.60.450.10">
    <property type="entry name" value="Lipopolysaccharide (LPS) transport protein A like domain"/>
    <property type="match status" value="1"/>
</dbReference>
<evidence type="ECO:0000256" key="1">
    <source>
        <dbReference type="ARBA" id="ARBA00022475"/>
    </source>
</evidence>
<evidence type="ECO:0000256" key="4">
    <source>
        <dbReference type="ARBA" id="ARBA00022989"/>
    </source>
</evidence>
<protein>
    <submittedName>
        <fullName evidence="6">LPS export ABC transporter periplasmic protein LptC</fullName>
    </submittedName>
</protein>
<dbReference type="GO" id="GO:0005886">
    <property type="term" value="C:plasma membrane"/>
    <property type="evidence" value="ECO:0007669"/>
    <property type="project" value="InterPro"/>
</dbReference>
<keyword evidence="2" id="KW-0997">Cell inner membrane</keyword>
<dbReference type="NCBIfam" id="TIGR04409">
    <property type="entry name" value="LptC_YrbK"/>
    <property type="match status" value="1"/>
</dbReference>
<accession>A0A2G6JKN0</accession>